<feature type="domain" description="Peptidase S54 rhomboid" evidence="6">
    <location>
        <begin position="13"/>
        <end position="106"/>
    </location>
</feature>
<gene>
    <name evidence="7" type="ORF">GCM10010993_27540</name>
</gene>
<dbReference type="InterPro" id="IPR022764">
    <property type="entry name" value="Peptidase_S54_rhomboid_dom"/>
</dbReference>
<organism evidence="7 8">
    <name type="scientific">Belliella aquatica</name>
    <dbReference type="NCBI Taxonomy" id="1323734"/>
    <lineage>
        <taxon>Bacteria</taxon>
        <taxon>Pseudomonadati</taxon>
        <taxon>Bacteroidota</taxon>
        <taxon>Cytophagia</taxon>
        <taxon>Cytophagales</taxon>
        <taxon>Cyclobacteriaceae</taxon>
        <taxon>Belliella</taxon>
    </lineage>
</organism>
<feature type="transmembrane region" description="Helical" evidence="5">
    <location>
        <begin position="61"/>
        <end position="79"/>
    </location>
</feature>
<keyword evidence="3 5" id="KW-1133">Transmembrane helix</keyword>
<dbReference type="InterPro" id="IPR035952">
    <property type="entry name" value="Rhomboid-like_sf"/>
</dbReference>
<comment type="subcellular location">
    <subcellularLocation>
        <location evidence="1">Membrane</location>
        <topology evidence="1">Multi-pass membrane protein</topology>
    </subcellularLocation>
</comment>
<evidence type="ECO:0000256" key="4">
    <source>
        <dbReference type="ARBA" id="ARBA00023136"/>
    </source>
</evidence>
<evidence type="ECO:0000256" key="3">
    <source>
        <dbReference type="ARBA" id="ARBA00022989"/>
    </source>
</evidence>
<evidence type="ECO:0000313" key="8">
    <source>
        <dbReference type="Proteomes" id="UP000635885"/>
    </source>
</evidence>
<name>A0ABQ1MVT7_9BACT</name>
<dbReference type="Gene3D" id="1.20.1540.10">
    <property type="entry name" value="Rhomboid-like"/>
    <property type="match status" value="1"/>
</dbReference>
<dbReference type="EMBL" id="BMFD01000011">
    <property type="protein sequence ID" value="GGC47393.1"/>
    <property type="molecule type" value="Genomic_DNA"/>
</dbReference>
<evidence type="ECO:0000313" key="7">
    <source>
        <dbReference type="EMBL" id="GGC47393.1"/>
    </source>
</evidence>
<keyword evidence="8" id="KW-1185">Reference proteome</keyword>
<dbReference type="Pfam" id="PF01694">
    <property type="entry name" value="Rhomboid"/>
    <property type="match status" value="1"/>
</dbReference>
<feature type="transmembrane region" description="Helical" evidence="5">
    <location>
        <begin position="12"/>
        <end position="29"/>
    </location>
</feature>
<keyword evidence="2 5" id="KW-0812">Transmembrane</keyword>
<dbReference type="Proteomes" id="UP000635885">
    <property type="component" value="Unassembled WGS sequence"/>
</dbReference>
<accession>A0ABQ1MVT7</accession>
<sequence>MLYFFYENIANQVFLSCLLITNGIVWLAARPYTHIGASGLIYGLVFFMIFLGLFKGTYKTIAISVFILIFYGSIFYGVVPSNGRVSWESHLAGACVGVVTAFWMSRKV</sequence>
<evidence type="ECO:0000256" key="1">
    <source>
        <dbReference type="ARBA" id="ARBA00004141"/>
    </source>
</evidence>
<evidence type="ECO:0000256" key="2">
    <source>
        <dbReference type="ARBA" id="ARBA00022692"/>
    </source>
</evidence>
<proteinExistence type="predicted"/>
<evidence type="ECO:0000256" key="5">
    <source>
        <dbReference type="SAM" id="Phobius"/>
    </source>
</evidence>
<protein>
    <recommendedName>
        <fullName evidence="6">Peptidase S54 rhomboid domain-containing protein</fullName>
    </recommendedName>
</protein>
<keyword evidence="4 5" id="KW-0472">Membrane</keyword>
<dbReference type="SUPFAM" id="SSF144091">
    <property type="entry name" value="Rhomboid-like"/>
    <property type="match status" value="1"/>
</dbReference>
<evidence type="ECO:0000259" key="6">
    <source>
        <dbReference type="Pfam" id="PF01694"/>
    </source>
</evidence>
<feature type="transmembrane region" description="Helical" evidence="5">
    <location>
        <begin position="35"/>
        <end position="54"/>
    </location>
</feature>
<comment type="caution">
    <text evidence="7">The sequence shown here is derived from an EMBL/GenBank/DDBJ whole genome shotgun (WGS) entry which is preliminary data.</text>
</comment>
<reference evidence="8" key="1">
    <citation type="journal article" date="2019" name="Int. J. Syst. Evol. Microbiol.">
        <title>The Global Catalogue of Microorganisms (GCM) 10K type strain sequencing project: providing services to taxonomists for standard genome sequencing and annotation.</title>
        <authorList>
            <consortium name="The Broad Institute Genomics Platform"/>
            <consortium name="The Broad Institute Genome Sequencing Center for Infectious Disease"/>
            <person name="Wu L."/>
            <person name="Ma J."/>
        </authorList>
    </citation>
    <scope>NUCLEOTIDE SEQUENCE [LARGE SCALE GENOMIC DNA]</scope>
    <source>
        <strain evidence="8">CGMCC 1.12479</strain>
    </source>
</reference>